<keyword evidence="3" id="KW-1185">Reference proteome</keyword>
<evidence type="ECO:0000256" key="1">
    <source>
        <dbReference type="SAM" id="Phobius"/>
    </source>
</evidence>
<accession>A0ABW0EDS9</accession>
<feature type="transmembrane region" description="Helical" evidence="1">
    <location>
        <begin position="157"/>
        <end position="179"/>
    </location>
</feature>
<dbReference type="PANTHER" id="PTHR34219">
    <property type="entry name" value="IRON-REGULATED INNER MEMBRANE PROTEIN-RELATED"/>
    <property type="match status" value="1"/>
</dbReference>
<dbReference type="RefSeq" id="WP_378017120.1">
    <property type="nucleotide sequence ID" value="NZ_JBHSKT010000004.1"/>
</dbReference>
<reference evidence="3" key="1">
    <citation type="journal article" date="2019" name="Int. J. Syst. Evol. Microbiol.">
        <title>The Global Catalogue of Microorganisms (GCM) 10K type strain sequencing project: providing services to taxonomists for standard genome sequencing and annotation.</title>
        <authorList>
            <consortium name="The Broad Institute Genomics Platform"/>
            <consortium name="The Broad Institute Genome Sequencing Center for Infectious Disease"/>
            <person name="Wu L."/>
            <person name="Ma J."/>
        </authorList>
    </citation>
    <scope>NUCLEOTIDE SEQUENCE [LARGE SCALE GENOMIC DNA]</scope>
    <source>
        <strain evidence="3">KACC 12602</strain>
    </source>
</reference>
<proteinExistence type="predicted"/>
<feature type="transmembrane region" description="Helical" evidence="1">
    <location>
        <begin position="348"/>
        <end position="368"/>
    </location>
</feature>
<sequence length="453" mass="51529">MAISNKTLWKIHSWLGLYTGIFIAFLSITGAAAVFKEEIDTLADRRLLKVEVTGERKPYNELIAILQAEIRKSQPEASISSIELPRTETDAIMAHVFVGSENGANIIDKAFANNARQYFVNPYTGQFLGSRDYYKTVSFFIRNLHVRFYDNYWGRPAAGIFGIAFFIVTVLGFLIYGKFLKQAAFTAIRTKNLRQLFADWHKMIGVLSLFFNLMIAVTGAWIGMQSYYMKWLDIKNPNRYEAKKIITPEADVVQTVDYDAALKRATQVFPEMIPAVLNFSAKGENTISFRGNIPGQVYERNTQVLVLDKTTLETRFQYDIRQQKATDKLFYVQEALHFGDFAGLPMKILYVLLGLTSGFLSITGYYIYLNRQQSKLARPAKYFVVLYTSAIGLVIVLLFISHLLFGSGPTSLVYTGLLYLFLACVGIWFVAEKLKMKKIKSNGRKEKNEKVRA</sequence>
<evidence type="ECO:0000313" key="3">
    <source>
        <dbReference type="Proteomes" id="UP001596161"/>
    </source>
</evidence>
<name>A0ABW0EDS9_9BACT</name>
<feature type="transmembrane region" description="Helical" evidence="1">
    <location>
        <begin position="411"/>
        <end position="431"/>
    </location>
</feature>
<keyword evidence="1" id="KW-0812">Transmembrane</keyword>
<dbReference type="InterPro" id="IPR005625">
    <property type="entry name" value="PepSY-ass_TM"/>
</dbReference>
<keyword evidence="1" id="KW-0472">Membrane</keyword>
<dbReference type="EMBL" id="JBHSKT010000004">
    <property type="protein sequence ID" value="MFC5270755.1"/>
    <property type="molecule type" value="Genomic_DNA"/>
</dbReference>
<feature type="transmembrane region" description="Helical" evidence="1">
    <location>
        <begin position="200"/>
        <end position="222"/>
    </location>
</feature>
<dbReference type="Proteomes" id="UP001596161">
    <property type="component" value="Unassembled WGS sequence"/>
</dbReference>
<protein>
    <submittedName>
        <fullName evidence="2">PepSY-associated TM helix domain-containing protein</fullName>
    </submittedName>
</protein>
<organism evidence="2 3">
    <name type="scientific">Adhaeribacter terreus</name>
    <dbReference type="NCBI Taxonomy" id="529703"/>
    <lineage>
        <taxon>Bacteria</taxon>
        <taxon>Pseudomonadati</taxon>
        <taxon>Bacteroidota</taxon>
        <taxon>Cytophagia</taxon>
        <taxon>Cytophagales</taxon>
        <taxon>Hymenobacteraceae</taxon>
        <taxon>Adhaeribacter</taxon>
    </lineage>
</organism>
<dbReference type="Pfam" id="PF03929">
    <property type="entry name" value="PepSY_TM"/>
    <property type="match status" value="1"/>
</dbReference>
<keyword evidence="1" id="KW-1133">Transmembrane helix</keyword>
<gene>
    <name evidence="2" type="ORF">ACFPIB_09055</name>
</gene>
<feature type="transmembrane region" description="Helical" evidence="1">
    <location>
        <begin position="12"/>
        <end position="35"/>
    </location>
</feature>
<evidence type="ECO:0000313" key="2">
    <source>
        <dbReference type="EMBL" id="MFC5270755.1"/>
    </source>
</evidence>
<feature type="transmembrane region" description="Helical" evidence="1">
    <location>
        <begin position="380"/>
        <end position="405"/>
    </location>
</feature>
<comment type="caution">
    <text evidence="2">The sequence shown here is derived from an EMBL/GenBank/DDBJ whole genome shotgun (WGS) entry which is preliminary data.</text>
</comment>